<protein>
    <submittedName>
        <fullName evidence="1">Uncharacterized protein</fullName>
    </submittedName>
</protein>
<proteinExistence type="predicted"/>
<accession>A0A5C6MMP4</accession>
<evidence type="ECO:0000313" key="1">
    <source>
        <dbReference type="EMBL" id="TWW55965.1"/>
    </source>
</evidence>
<sequence length="44" mass="5009">MHKQRTRIRAVRQKPMTVTQLNMLVLASKGPTQQETAACKTRTV</sequence>
<comment type="caution">
    <text evidence="1">The sequence shown here is derived from an EMBL/GenBank/DDBJ whole genome shotgun (WGS) entry which is preliminary data.</text>
</comment>
<keyword evidence="2" id="KW-1185">Reference proteome</keyword>
<organism evidence="1 2">
    <name type="scientific">Takifugu flavidus</name>
    <name type="common">sansaifugu</name>
    <dbReference type="NCBI Taxonomy" id="433684"/>
    <lineage>
        <taxon>Eukaryota</taxon>
        <taxon>Metazoa</taxon>
        <taxon>Chordata</taxon>
        <taxon>Craniata</taxon>
        <taxon>Vertebrata</taxon>
        <taxon>Euteleostomi</taxon>
        <taxon>Actinopterygii</taxon>
        <taxon>Neopterygii</taxon>
        <taxon>Teleostei</taxon>
        <taxon>Neoteleostei</taxon>
        <taxon>Acanthomorphata</taxon>
        <taxon>Eupercaria</taxon>
        <taxon>Tetraodontiformes</taxon>
        <taxon>Tetradontoidea</taxon>
        <taxon>Tetraodontidae</taxon>
        <taxon>Takifugu</taxon>
    </lineage>
</organism>
<dbReference type="EMBL" id="RHFK02000022">
    <property type="protein sequence ID" value="TWW55965.1"/>
    <property type="molecule type" value="Genomic_DNA"/>
</dbReference>
<name>A0A5C6MMP4_9TELE</name>
<dbReference type="AlphaFoldDB" id="A0A5C6MMP4"/>
<gene>
    <name evidence="1" type="ORF">D4764_09G0010150</name>
</gene>
<dbReference type="Proteomes" id="UP000324091">
    <property type="component" value="Chromosome 9"/>
</dbReference>
<reference evidence="1 2" key="1">
    <citation type="submission" date="2019-04" db="EMBL/GenBank/DDBJ databases">
        <title>Chromosome genome assembly for Takifugu flavidus.</title>
        <authorList>
            <person name="Xiao S."/>
        </authorList>
    </citation>
    <scope>NUCLEOTIDE SEQUENCE [LARGE SCALE GENOMIC DNA]</scope>
    <source>
        <strain evidence="1">HTHZ2018</strain>
        <tissue evidence="1">Muscle</tissue>
    </source>
</reference>
<evidence type="ECO:0000313" key="2">
    <source>
        <dbReference type="Proteomes" id="UP000324091"/>
    </source>
</evidence>